<feature type="signal peptide" evidence="4">
    <location>
        <begin position="1"/>
        <end position="24"/>
    </location>
</feature>
<evidence type="ECO:0000256" key="4">
    <source>
        <dbReference type="SAM" id="SignalP"/>
    </source>
</evidence>
<comment type="caution">
    <text evidence="7">The sequence shown here is derived from an EMBL/GenBank/DDBJ whole genome shotgun (WGS) entry which is preliminary data.</text>
</comment>
<evidence type="ECO:0000313" key="8">
    <source>
        <dbReference type="Proteomes" id="UP000012589"/>
    </source>
</evidence>
<feature type="chain" id="PRO_5039177718" description="NodB homology domain-containing protein" evidence="4">
    <location>
        <begin position="25"/>
        <end position="520"/>
    </location>
</feature>
<dbReference type="InterPro" id="IPR003961">
    <property type="entry name" value="FN3_dom"/>
</dbReference>
<feature type="region of interest" description="Disordered" evidence="3">
    <location>
        <begin position="47"/>
        <end position="150"/>
    </location>
</feature>
<sequence length="520" mass="56912">MKNNGFKMMACIMAAVVISGSLSAGNVIQAAGRTISDRVPDVIRIDTDYSRAEPEKEDVAKPEDEAIKPDVAEAEDEAAESDKNVEPEDDVENPDKNVEPEDEATEPDKTVPEDEMEVPDDNELVPDENTEPEQAPKLEKPVLKASSKPNGSIKLSWNKVKNAEEYVLLCSTKKDSGFHRIHTAKKGERVYKDEGRVPGKVYYYQLAVFSEGRASRADSKKVAGRSLEQASLTEISNVSGSKNLVLHWKPVKGADRYAILRKNTATGKYEPAGSVKGTKTTYTDRGRDGGTIYTYKVFAEDANGGRGAHSQAMSQMAIDKDKKMIALTYDDGPSAYTPVVLDALSRYDGHATFFVVGTSVTRYADSLRRAVAMGCEIGNHTYDHSNLKNLSNVQVQSVVNRTGQAVKDLTGADVRLLRPPYGSYHGATFTAAGMPVILWSIDTLDWKTRSTSATIQCVEQKAYDGAIVLMHDLHQPTVQAADAIMKHLKSAGYQLVTVSEMAAYRGGLDAHKAYTQFRKS</sequence>
<keyword evidence="4" id="KW-0732">Signal</keyword>
<keyword evidence="2" id="KW-0378">Hydrolase</keyword>
<dbReference type="GO" id="GO:0016810">
    <property type="term" value="F:hydrolase activity, acting on carbon-nitrogen (but not peptide) bonds"/>
    <property type="evidence" value="ECO:0007669"/>
    <property type="project" value="InterPro"/>
</dbReference>
<dbReference type="InterPro" id="IPR002509">
    <property type="entry name" value="NODB_dom"/>
</dbReference>
<dbReference type="HOGENOM" id="CLU_523506_0_0_9"/>
<dbReference type="InterPro" id="IPR011330">
    <property type="entry name" value="Glyco_hydro/deAcase_b/a-brl"/>
</dbReference>
<feature type="domain" description="NodB homology" evidence="6">
    <location>
        <begin position="323"/>
        <end position="496"/>
    </location>
</feature>
<dbReference type="Gene3D" id="2.60.40.10">
    <property type="entry name" value="Immunoglobulins"/>
    <property type="match status" value="2"/>
</dbReference>
<dbReference type="SUPFAM" id="SSF49265">
    <property type="entry name" value="Fibronectin type III"/>
    <property type="match status" value="2"/>
</dbReference>
<evidence type="ECO:0000259" key="6">
    <source>
        <dbReference type="PROSITE" id="PS51677"/>
    </source>
</evidence>
<dbReference type="Gene3D" id="3.20.20.370">
    <property type="entry name" value="Glycoside hydrolase/deacetylase"/>
    <property type="match status" value="1"/>
</dbReference>
<feature type="compositionally biased region" description="Acidic residues" evidence="3">
    <location>
        <begin position="113"/>
        <end position="131"/>
    </location>
</feature>
<dbReference type="GO" id="GO:0046872">
    <property type="term" value="F:metal ion binding"/>
    <property type="evidence" value="ECO:0007669"/>
    <property type="project" value="UniProtKB-KW"/>
</dbReference>
<dbReference type="CDD" id="cd00063">
    <property type="entry name" value="FN3"/>
    <property type="match status" value="1"/>
</dbReference>
<protein>
    <recommendedName>
        <fullName evidence="9">NodB homology domain-containing protein</fullName>
    </recommendedName>
</protein>
<evidence type="ECO:0000259" key="5">
    <source>
        <dbReference type="PROSITE" id="PS50853"/>
    </source>
</evidence>
<proteinExistence type="predicted"/>
<dbReference type="CDD" id="cd10954">
    <property type="entry name" value="CE4_CtAXE_like"/>
    <property type="match status" value="1"/>
</dbReference>
<dbReference type="GO" id="GO:0016020">
    <property type="term" value="C:membrane"/>
    <property type="evidence" value="ECO:0007669"/>
    <property type="project" value="TreeGrafter"/>
</dbReference>
<dbReference type="GO" id="GO:0005975">
    <property type="term" value="P:carbohydrate metabolic process"/>
    <property type="evidence" value="ECO:0007669"/>
    <property type="project" value="InterPro"/>
</dbReference>
<dbReference type="InterPro" id="IPR036116">
    <property type="entry name" value="FN3_sf"/>
</dbReference>
<dbReference type="PROSITE" id="PS50853">
    <property type="entry name" value="FN3"/>
    <property type="match status" value="1"/>
</dbReference>
<dbReference type="Proteomes" id="UP000012589">
    <property type="component" value="Unassembled WGS sequence"/>
</dbReference>
<dbReference type="PANTHER" id="PTHR10587">
    <property type="entry name" value="GLYCOSYL TRANSFERASE-RELATED"/>
    <property type="match status" value="1"/>
</dbReference>
<reference evidence="7 8" key="1">
    <citation type="journal article" date="2014" name="Genome Announc.">
        <title>Draft genome sequences of the altered schaedler flora, a defined bacterial community from gnotobiotic mice.</title>
        <authorList>
            <person name="Wannemuehler M.J."/>
            <person name="Overstreet A.M."/>
            <person name="Ward D.V."/>
            <person name="Phillips G.J."/>
        </authorList>
    </citation>
    <scope>NUCLEOTIDE SEQUENCE [LARGE SCALE GENOMIC DNA]</scope>
    <source>
        <strain evidence="7 8">ASF492</strain>
    </source>
</reference>
<dbReference type="InterPro" id="IPR050248">
    <property type="entry name" value="Polysacc_deacetylase_ArnD"/>
</dbReference>
<feature type="domain" description="Fibronectin type-III" evidence="5">
    <location>
        <begin position="228"/>
        <end position="321"/>
    </location>
</feature>
<evidence type="ECO:0008006" key="9">
    <source>
        <dbReference type="Google" id="ProtNLM"/>
    </source>
</evidence>
<evidence type="ECO:0000256" key="3">
    <source>
        <dbReference type="SAM" id="MobiDB-lite"/>
    </source>
</evidence>
<keyword evidence="1" id="KW-0479">Metal-binding</keyword>
<dbReference type="OrthoDB" id="9806342at2"/>
<gene>
    <name evidence="7" type="ORF">C823_03624</name>
</gene>
<keyword evidence="8" id="KW-1185">Reference proteome</keyword>
<dbReference type="PATRIC" id="fig|1235802.3.peg.3827"/>
<dbReference type="PROSITE" id="PS51677">
    <property type="entry name" value="NODB"/>
    <property type="match status" value="1"/>
</dbReference>
<dbReference type="Pfam" id="PF01522">
    <property type="entry name" value="Polysacc_deac_1"/>
    <property type="match status" value="1"/>
</dbReference>
<name>N2A279_9FIRM</name>
<dbReference type="eggNOG" id="COG0726">
    <property type="taxonomic scope" value="Bacteria"/>
</dbReference>
<dbReference type="AlphaFoldDB" id="N2A279"/>
<dbReference type="EMBL" id="AQFT01000107">
    <property type="protein sequence ID" value="EMZ23452.1"/>
    <property type="molecule type" value="Genomic_DNA"/>
</dbReference>
<accession>N2A279</accession>
<evidence type="ECO:0000256" key="2">
    <source>
        <dbReference type="ARBA" id="ARBA00022801"/>
    </source>
</evidence>
<dbReference type="InterPro" id="IPR013783">
    <property type="entry name" value="Ig-like_fold"/>
</dbReference>
<evidence type="ECO:0000256" key="1">
    <source>
        <dbReference type="ARBA" id="ARBA00022723"/>
    </source>
</evidence>
<dbReference type="SUPFAM" id="SSF88713">
    <property type="entry name" value="Glycoside hydrolase/deacetylase"/>
    <property type="match status" value="1"/>
</dbReference>
<dbReference type="PANTHER" id="PTHR10587:SF133">
    <property type="entry name" value="CHITIN DEACETYLASE 1-RELATED"/>
    <property type="match status" value="1"/>
</dbReference>
<organism evidence="7 8">
    <name type="scientific">Eubacterium plexicaudatum ASF492</name>
    <dbReference type="NCBI Taxonomy" id="1235802"/>
    <lineage>
        <taxon>Bacteria</taxon>
        <taxon>Bacillati</taxon>
        <taxon>Bacillota</taxon>
        <taxon>Clostridia</taxon>
        <taxon>Eubacteriales</taxon>
        <taxon>Eubacteriaceae</taxon>
        <taxon>Eubacterium</taxon>
    </lineage>
</organism>
<evidence type="ECO:0000313" key="7">
    <source>
        <dbReference type="EMBL" id="EMZ23452.1"/>
    </source>
</evidence>
<dbReference type="STRING" id="1235802.C823_03624"/>
<feature type="compositionally biased region" description="Basic and acidic residues" evidence="3">
    <location>
        <begin position="47"/>
        <end position="71"/>
    </location>
</feature>